<dbReference type="RefSeq" id="YP_010770111.1">
    <property type="nucleotide sequence ID" value="NC_074166.1"/>
</dbReference>
<reference evidence="1" key="1">
    <citation type="submission" date="2020-09" db="EMBL/GenBank/DDBJ databases">
        <title>Leviviricetes taxonomy.</title>
        <authorList>
            <person name="Stockdale S.R."/>
            <person name="Callanan J."/>
            <person name="Adriaenssens E.M."/>
            <person name="Kuhn J.H."/>
            <person name="Rumnieks J."/>
            <person name="Shkoporov A."/>
            <person name="Draper L.A."/>
            <person name="Ross P."/>
            <person name="Hill C."/>
        </authorList>
    </citation>
    <scope>NUCLEOTIDE SEQUENCE</scope>
</reference>
<evidence type="ECO:0000313" key="1">
    <source>
        <dbReference type="EMBL" id="DAD52458.1"/>
    </source>
</evidence>
<keyword evidence="1" id="KW-0946">Virion</keyword>
<keyword evidence="1" id="KW-0167">Capsid protein</keyword>
<accession>A0A8S5L5E0</accession>
<proteinExistence type="predicted"/>
<gene>
    <name evidence="1" type="primary">SRR5466727_5_2</name>
</gene>
<dbReference type="EMBL" id="BK014109">
    <property type="protein sequence ID" value="DAD52458.1"/>
    <property type="molecule type" value="Genomic_RNA"/>
</dbReference>
<sequence length="111" mass="11825">MSTIGNRTVNLHTVDRDETIYMGALNTLSHKDLVALRRTLSTKPENPLRTNIRFERGFAVGDTEKSVTVSLAFTVPPGAVAADVTTFVNDTLTQAASIAGSLAVTGDIHLA</sequence>
<evidence type="ECO:0000313" key="2">
    <source>
        <dbReference type="Proteomes" id="UP000678012"/>
    </source>
</evidence>
<dbReference type="Proteomes" id="UP000678012">
    <property type="component" value="Segment"/>
</dbReference>
<organism evidence="1 2">
    <name type="scientific">ssRNA phage SRR5466727_5</name>
    <dbReference type="NCBI Taxonomy" id="2786434"/>
    <lineage>
        <taxon>Viruses</taxon>
        <taxon>Riboviria</taxon>
        <taxon>Orthornavirae</taxon>
        <taxon>Lenarviricota</taxon>
        <taxon>Leviviricetes</taxon>
        <taxon>Norzivirales</taxon>
        <taxon>Solspiviridae</taxon>
        <taxon>Puirovirus</taxon>
        <taxon>Puirovirus lutadaptatum</taxon>
    </lineage>
</organism>
<protein>
    <submittedName>
        <fullName evidence="1">Coat protein</fullName>
    </submittedName>
</protein>
<dbReference type="GO" id="GO:0019028">
    <property type="term" value="C:viral capsid"/>
    <property type="evidence" value="ECO:0007669"/>
    <property type="project" value="UniProtKB-KW"/>
</dbReference>
<dbReference type="KEGG" id="vg:80399325"/>
<name>A0A8S5L5E0_9VIRU</name>
<dbReference type="GeneID" id="80399325"/>
<keyword evidence="2" id="KW-1185">Reference proteome</keyword>